<name>A0ABU2GHK5_9EURY</name>
<sequence length="205" mass="22431">MWPFAHLAVGYLLYSAYSHARFRRPPDQTAAVLVVFGTQLADFIDKPLALLGVLESGRSLGHSYLVVLPVILLVGGAVYRMRGEFGPTVAFGMGYASAPLGDGAPQFLQGTFETDLREVSFWVWPFEFPAERIADALAQAPGIGHTITHKAAWTAANIPSYPELGLWVRSFEVGVTLLAAGVWVYDGRPGWALARDVVRSVREKR</sequence>
<keyword evidence="1" id="KW-1133">Transmembrane helix</keyword>
<dbReference type="RefSeq" id="WP_310925191.1">
    <property type="nucleotide sequence ID" value="NZ_JAMQOP010000003.1"/>
</dbReference>
<accession>A0ABU2GHK5</accession>
<dbReference type="EMBL" id="JAMQOP010000003">
    <property type="protein sequence ID" value="MDS0300295.1"/>
    <property type="molecule type" value="Genomic_DNA"/>
</dbReference>
<keyword evidence="1" id="KW-0812">Transmembrane</keyword>
<reference evidence="2 3" key="1">
    <citation type="submission" date="2022-06" db="EMBL/GenBank/DDBJ databases">
        <title>Halogeometricum sp. a new haloarchaeum isolate from saline soil.</title>
        <authorList>
            <person name="Strakova D."/>
            <person name="Galisteo C."/>
            <person name="Sanchez-Porro C."/>
            <person name="Ventosa A."/>
        </authorList>
    </citation>
    <scope>NUCLEOTIDE SEQUENCE [LARGE SCALE GENOMIC DNA]</scope>
    <source>
        <strain evidence="2 3">S1BR25-6</strain>
    </source>
</reference>
<evidence type="ECO:0000256" key="1">
    <source>
        <dbReference type="SAM" id="Phobius"/>
    </source>
</evidence>
<evidence type="ECO:0000313" key="3">
    <source>
        <dbReference type="Proteomes" id="UP001257060"/>
    </source>
</evidence>
<protein>
    <recommendedName>
        <fullName evidence="4">Membrane-bound metal-dependent hydrolase</fullName>
    </recommendedName>
</protein>
<keyword evidence="3" id="KW-1185">Reference proteome</keyword>
<comment type="caution">
    <text evidence="2">The sequence shown here is derived from an EMBL/GenBank/DDBJ whole genome shotgun (WGS) entry which is preliminary data.</text>
</comment>
<dbReference type="InterPro" id="IPR007404">
    <property type="entry name" value="YdjM-like"/>
</dbReference>
<evidence type="ECO:0000313" key="2">
    <source>
        <dbReference type="EMBL" id="MDS0300295.1"/>
    </source>
</evidence>
<proteinExistence type="predicted"/>
<dbReference type="Proteomes" id="UP001257060">
    <property type="component" value="Unassembled WGS sequence"/>
</dbReference>
<feature type="transmembrane region" description="Helical" evidence="1">
    <location>
        <begin position="61"/>
        <end position="79"/>
    </location>
</feature>
<evidence type="ECO:0008006" key="4">
    <source>
        <dbReference type="Google" id="ProtNLM"/>
    </source>
</evidence>
<dbReference type="Pfam" id="PF04307">
    <property type="entry name" value="YdjM"/>
    <property type="match status" value="1"/>
</dbReference>
<gene>
    <name evidence="2" type="ORF">NDI76_16230</name>
</gene>
<keyword evidence="1" id="KW-0472">Membrane</keyword>
<organism evidence="2 3">
    <name type="scientific">Halogeometricum salsisoli</name>
    <dbReference type="NCBI Taxonomy" id="2950536"/>
    <lineage>
        <taxon>Archaea</taxon>
        <taxon>Methanobacteriati</taxon>
        <taxon>Methanobacteriota</taxon>
        <taxon>Stenosarchaea group</taxon>
        <taxon>Halobacteria</taxon>
        <taxon>Halobacteriales</taxon>
        <taxon>Haloferacaceae</taxon>
        <taxon>Halogeometricum</taxon>
    </lineage>
</organism>